<keyword evidence="8" id="KW-0539">Nucleus</keyword>
<evidence type="ECO:0000313" key="10">
    <source>
        <dbReference type="EMBL" id="KAF2972142.1"/>
    </source>
</evidence>
<dbReference type="AlphaFoldDB" id="A0A7C8J280"/>
<dbReference type="GO" id="GO:0030688">
    <property type="term" value="C:preribosome, small subunit precursor"/>
    <property type="evidence" value="ECO:0007669"/>
    <property type="project" value="TreeGrafter"/>
</dbReference>
<evidence type="ECO:0000256" key="2">
    <source>
        <dbReference type="ARBA" id="ARBA00004604"/>
    </source>
</evidence>
<dbReference type="InParanoid" id="A0A7C8J280"/>
<dbReference type="GO" id="GO:0005730">
    <property type="term" value="C:nucleolus"/>
    <property type="evidence" value="ECO:0007669"/>
    <property type="project" value="UniProtKB-SubCell"/>
</dbReference>
<feature type="compositionally biased region" description="Acidic residues" evidence="9">
    <location>
        <begin position="256"/>
        <end position="270"/>
    </location>
</feature>
<dbReference type="InterPro" id="IPR050786">
    <property type="entry name" value="EFG1_rRNA-proc"/>
</dbReference>
<keyword evidence="6" id="KW-0698">rRNA processing</keyword>
<evidence type="ECO:0000256" key="9">
    <source>
        <dbReference type="SAM" id="MobiDB-lite"/>
    </source>
</evidence>
<dbReference type="Proteomes" id="UP000481858">
    <property type="component" value="Unassembled WGS sequence"/>
</dbReference>
<keyword evidence="7" id="KW-0175">Coiled coil</keyword>
<comment type="subcellular location">
    <subcellularLocation>
        <location evidence="2">Nucleus</location>
        <location evidence="2">Nucleolus</location>
    </subcellularLocation>
</comment>
<evidence type="ECO:0000256" key="8">
    <source>
        <dbReference type="ARBA" id="ARBA00023242"/>
    </source>
</evidence>
<feature type="region of interest" description="Disordered" evidence="9">
    <location>
        <begin position="1"/>
        <end position="54"/>
    </location>
</feature>
<name>A0A7C8J280_9PEZI</name>
<dbReference type="GO" id="GO:0000462">
    <property type="term" value="P:maturation of SSU-rRNA from tricistronic rRNA transcript (SSU-rRNA, 5.8S rRNA, LSU-rRNA)"/>
    <property type="evidence" value="ECO:0007669"/>
    <property type="project" value="TreeGrafter"/>
</dbReference>
<accession>A0A7C8J280</accession>
<comment type="caution">
    <text evidence="10">The sequence shown here is derived from an EMBL/GenBank/DDBJ whole genome shotgun (WGS) entry which is preliminary data.</text>
</comment>
<evidence type="ECO:0000256" key="1">
    <source>
        <dbReference type="ARBA" id="ARBA00002773"/>
    </source>
</evidence>
<dbReference type="OrthoDB" id="47732at2759"/>
<dbReference type="EMBL" id="WUBL01000008">
    <property type="protein sequence ID" value="KAF2972142.1"/>
    <property type="molecule type" value="Genomic_DNA"/>
</dbReference>
<comment type="similarity">
    <text evidence="3">Belongs to the EFG1 family.</text>
</comment>
<evidence type="ECO:0000256" key="6">
    <source>
        <dbReference type="ARBA" id="ARBA00022552"/>
    </source>
</evidence>
<gene>
    <name evidence="10" type="ORF">GQX73_g1451</name>
</gene>
<evidence type="ECO:0000256" key="5">
    <source>
        <dbReference type="ARBA" id="ARBA00019827"/>
    </source>
</evidence>
<evidence type="ECO:0000256" key="7">
    <source>
        <dbReference type="ARBA" id="ARBA00023054"/>
    </source>
</evidence>
<reference evidence="10 11" key="1">
    <citation type="submission" date="2019-12" db="EMBL/GenBank/DDBJ databases">
        <title>Draft genome sequence of the ascomycete Xylaria multiplex DSM 110363.</title>
        <authorList>
            <person name="Buettner E."/>
            <person name="Kellner H."/>
        </authorList>
    </citation>
    <scope>NUCLEOTIDE SEQUENCE [LARGE SCALE GENOMIC DNA]</scope>
    <source>
        <strain evidence="10 11">DSM 110363</strain>
    </source>
</reference>
<evidence type="ECO:0000313" key="11">
    <source>
        <dbReference type="Proteomes" id="UP000481858"/>
    </source>
</evidence>
<sequence length="270" mass="30690">MSSKRKFSEFDTESSAAGERHERTTGHQGSKYKKKRDSSKDKPTSINWLKKRARTIERRLNRKDSLPANVQHDLEKELDHHKQKLDDLADGKKRSNMIRKYHMVRFFERKKADRLAKQIRTQLGTTTDKDEKKRLKADLHIAEVDALYAKYFPHRERYVSLYPISAPGSDVQEEPKKEDASTAARSLHTERPPLWSTIEEAAKKGTSALVRIQERKSAVDAGSKPTQERPSGAKGSVDSSKGNKKRQALPEPEGSSNDDDDSDGGFFEEG</sequence>
<feature type="region of interest" description="Disordered" evidence="9">
    <location>
        <begin position="167"/>
        <end position="270"/>
    </location>
</feature>
<dbReference type="Pfam" id="PF10153">
    <property type="entry name" value="Efg1"/>
    <property type="match status" value="1"/>
</dbReference>
<evidence type="ECO:0000256" key="4">
    <source>
        <dbReference type="ARBA" id="ARBA00018689"/>
    </source>
</evidence>
<dbReference type="PANTHER" id="PTHR33911:SF1">
    <property type="entry name" value="RRNA-PROCESSING PROTEIN EFG1"/>
    <property type="match status" value="1"/>
</dbReference>
<keyword evidence="11" id="KW-1185">Reference proteome</keyword>
<dbReference type="InterPro" id="IPR019310">
    <property type="entry name" value="Efg1"/>
</dbReference>
<dbReference type="PANTHER" id="PTHR33911">
    <property type="entry name" value="RRNA-PROCESSING PROTEIN EFG1"/>
    <property type="match status" value="1"/>
</dbReference>
<organism evidence="10 11">
    <name type="scientific">Xylaria multiplex</name>
    <dbReference type="NCBI Taxonomy" id="323545"/>
    <lineage>
        <taxon>Eukaryota</taxon>
        <taxon>Fungi</taxon>
        <taxon>Dikarya</taxon>
        <taxon>Ascomycota</taxon>
        <taxon>Pezizomycotina</taxon>
        <taxon>Sordariomycetes</taxon>
        <taxon>Xylariomycetidae</taxon>
        <taxon>Xylariales</taxon>
        <taxon>Xylariaceae</taxon>
        <taxon>Xylaria</taxon>
    </lineage>
</organism>
<proteinExistence type="inferred from homology"/>
<protein>
    <recommendedName>
        <fullName evidence="4">rRNA-processing protein EFG1</fullName>
    </recommendedName>
    <alternativeName>
        <fullName evidence="5">rRNA-processing protein efg1</fullName>
    </alternativeName>
</protein>
<evidence type="ECO:0000256" key="3">
    <source>
        <dbReference type="ARBA" id="ARBA00006916"/>
    </source>
</evidence>
<comment type="function">
    <text evidence="1">Involved in rRNA processing.</text>
</comment>